<dbReference type="InterPro" id="IPR053148">
    <property type="entry name" value="PD-DEXK-like_domain"/>
</dbReference>
<dbReference type="Pfam" id="PF17761">
    <property type="entry name" value="DUF1016_N"/>
    <property type="match status" value="1"/>
</dbReference>
<comment type="caution">
    <text evidence="3">The sequence shown here is derived from an EMBL/GenBank/DDBJ whole genome shotgun (WGS) entry which is preliminary data.</text>
</comment>
<keyword evidence="4" id="KW-1185">Reference proteome</keyword>
<name>E6KAQ9_9BACT</name>
<dbReference type="GeneID" id="93537304"/>
<reference evidence="3 4" key="1">
    <citation type="submission" date="2010-10" db="EMBL/GenBank/DDBJ databases">
        <authorList>
            <person name="Muzny D."/>
            <person name="Qin X."/>
            <person name="Deng J."/>
            <person name="Jiang H."/>
            <person name="Liu Y."/>
            <person name="Qu J."/>
            <person name="Song X.-Z."/>
            <person name="Zhang L."/>
            <person name="Thornton R."/>
            <person name="Coyle M."/>
            <person name="Francisco L."/>
            <person name="Jackson L."/>
            <person name="Javaid M."/>
            <person name="Korchina V."/>
            <person name="Kovar C."/>
            <person name="Mata R."/>
            <person name="Mathew T."/>
            <person name="Ngo R."/>
            <person name="Nguyen L."/>
            <person name="Nguyen N."/>
            <person name="Okwuonu G."/>
            <person name="Ongeri F."/>
            <person name="Pham C."/>
            <person name="Simmons D."/>
            <person name="Wilczek-Boney K."/>
            <person name="Hale W."/>
            <person name="Jakkamsetti A."/>
            <person name="Pham P."/>
            <person name="Ruth R."/>
            <person name="San Lucas F."/>
            <person name="Warren J."/>
            <person name="Zhang J."/>
            <person name="Zhao Z."/>
            <person name="Zhou C."/>
            <person name="Zhu D."/>
            <person name="Lee S."/>
            <person name="Bess C."/>
            <person name="Blankenburg K."/>
            <person name="Forbes L."/>
            <person name="Fu Q."/>
            <person name="Gubbala S."/>
            <person name="Hirani K."/>
            <person name="Jayaseelan J.C."/>
            <person name="Lara F."/>
            <person name="Munidasa M."/>
            <person name="Palculict T."/>
            <person name="Patil S."/>
            <person name="Pu L.-L."/>
            <person name="Saada N."/>
            <person name="Tang L."/>
            <person name="Weissenberger G."/>
            <person name="Zhu Y."/>
            <person name="Hemphill L."/>
            <person name="Shang Y."/>
            <person name="Youmans B."/>
            <person name="Ayvaz T."/>
            <person name="Ross M."/>
            <person name="Santibanez J."/>
            <person name="Aqrawi P."/>
            <person name="Gross S."/>
            <person name="Joshi V."/>
            <person name="Fowler G."/>
            <person name="Nazareth L."/>
            <person name="Reid J."/>
            <person name="Worley K."/>
            <person name="Petrosino J."/>
            <person name="Highlander S."/>
            <person name="Gibbs R."/>
        </authorList>
    </citation>
    <scope>NUCLEOTIDE SEQUENCE [LARGE SCALE GENOMIC DNA]</scope>
    <source>
        <strain evidence="3 4">ATCC 33574</strain>
    </source>
</reference>
<dbReference type="PANTHER" id="PTHR30547">
    <property type="entry name" value="UNCHARACTERIZED PROTEIN YHCG-RELATED"/>
    <property type="match status" value="1"/>
</dbReference>
<dbReference type="HOGENOM" id="CLU_046640_0_3_10"/>
<dbReference type="GO" id="GO:0003676">
    <property type="term" value="F:nucleic acid binding"/>
    <property type="evidence" value="ECO:0007669"/>
    <property type="project" value="InterPro"/>
</dbReference>
<accession>E6KAQ9</accession>
<evidence type="ECO:0000259" key="1">
    <source>
        <dbReference type="Pfam" id="PF06250"/>
    </source>
</evidence>
<evidence type="ECO:0000313" key="4">
    <source>
        <dbReference type="Proteomes" id="UP000003112"/>
    </source>
</evidence>
<dbReference type="InterPro" id="IPR041527">
    <property type="entry name" value="YhcG_N"/>
</dbReference>
<protein>
    <recommendedName>
        <fullName evidence="5">YhcG PDDEXK nuclease domain-containing protein</fullName>
    </recommendedName>
</protein>
<dbReference type="Gene3D" id="3.40.1350.10">
    <property type="match status" value="1"/>
</dbReference>
<dbReference type="STRING" id="873513.HMPREF6485_2695"/>
<feature type="domain" description="YhcG N-terminal" evidence="2">
    <location>
        <begin position="18"/>
        <end position="176"/>
    </location>
</feature>
<gene>
    <name evidence="3" type="ORF">HMPREF6485_2695</name>
</gene>
<dbReference type="Proteomes" id="UP000003112">
    <property type="component" value="Unassembled WGS sequence"/>
</dbReference>
<dbReference type="InterPro" id="IPR011856">
    <property type="entry name" value="tRNA_endonuc-like_dom_sf"/>
</dbReference>
<dbReference type="AlphaFoldDB" id="E6KAQ9"/>
<proteinExistence type="predicted"/>
<sequence length="369" mass="42536">MEIQTTIPQEYLQAVEAMKKAILHSQYQAAKGVNKIQLSLYYAIGQYVSANSRHGHWGKHAIDTISLSLQRELPGLRGFSSPHIRSMRLFYETWSDVEDCSPLASKIDTNVLIRKCSPLASGISMDEFFGISFTHHMEIIRQTTSLEERAFYIHQTYLNHWSKYALRDHLKADDFHHRGMLPNNFSQAMADSHQALKAVSMFKDEYLLDFINVEQLDEQDREDIDERVVETSIVNNIKKFVMMFGRGFAFIGNQYRLMVGEKEFFVDLLFYNREISSLVAIELKAGEFKPSYLGQLNFYLQALDDQVRMPGENPSIGLVLCKNADKMVAEYAVRDYTKPMGVATYRTTKDMPKKLRDALPDIEELKKLL</sequence>
<evidence type="ECO:0000313" key="3">
    <source>
        <dbReference type="EMBL" id="EFU29369.1"/>
    </source>
</evidence>
<evidence type="ECO:0000259" key="2">
    <source>
        <dbReference type="Pfam" id="PF17761"/>
    </source>
</evidence>
<dbReference type="Pfam" id="PF06250">
    <property type="entry name" value="YhcG_C"/>
    <property type="match status" value="1"/>
</dbReference>
<organism evidence="3 4">
    <name type="scientific">Segatella buccae ATCC 33574</name>
    <dbReference type="NCBI Taxonomy" id="873513"/>
    <lineage>
        <taxon>Bacteria</taxon>
        <taxon>Pseudomonadati</taxon>
        <taxon>Bacteroidota</taxon>
        <taxon>Bacteroidia</taxon>
        <taxon>Bacteroidales</taxon>
        <taxon>Prevotellaceae</taxon>
        <taxon>Segatella</taxon>
    </lineage>
</organism>
<evidence type="ECO:0008006" key="5">
    <source>
        <dbReference type="Google" id="ProtNLM"/>
    </source>
</evidence>
<feature type="domain" description="YhcG PDDEXK nuclease" evidence="1">
    <location>
        <begin position="201"/>
        <end position="360"/>
    </location>
</feature>
<dbReference type="PANTHER" id="PTHR30547:SF0">
    <property type="entry name" value="BLR8175 PROTEIN"/>
    <property type="match status" value="1"/>
</dbReference>
<dbReference type="RefSeq" id="WP_004343648.1">
    <property type="nucleotide sequence ID" value="NZ_GL586311.1"/>
</dbReference>
<dbReference type="InterPro" id="IPR009362">
    <property type="entry name" value="YhcG_C"/>
</dbReference>
<dbReference type="eggNOG" id="COG4804">
    <property type="taxonomic scope" value="Bacteria"/>
</dbReference>
<dbReference type="EMBL" id="AEPD01000049">
    <property type="protein sequence ID" value="EFU29369.1"/>
    <property type="molecule type" value="Genomic_DNA"/>
</dbReference>